<dbReference type="Proteomes" id="UP000683000">
    <property type="component" value="Unassembled WGS sequence"/>
</dbReference>
<feature type="compositionally biased region" description="Basic and acidic residues" evidence="2">
    <location>
        <begin position="367"/>
        <end position="386"/>
    </location>
</feature>
<keyword evidence="1" id="KW-0175">Coiled coil</keyword>
<feature type="region of interest" description="Disordered" evidence="2">
    <location>
        <begin position="775"/>
        <end position="831"/>
    </location>
</feature>
<accession>A0A8I3ADT4</accession>
<protein>
    <submittedName>
        <fullName evidence="3">Uncharacterized protein</fullName>
    </submittedName>
</protein>
<feature type="compositionally biased region" description="Polar residues" evidence="2">
    <location>
        <begin position="439"/>
        <end position="452"/>
    </location>
</feature>
<dbReference type="PANTHER" id="PTHR12239">
    <property type="entry name" value="PROTEIN CBG20215-RELATED"/>
    <property type="match status" value="1"/>
</dbReference>
<name>A0A8I3ADT4_9AGAM</name>
<feature type="compositionally biased region" description="Basic and acidic residues" evidence="2">
    <location>
        <begin position="775"/>
        <end position="794"/>
    </location>
</feature>
<feature type="coiled-coil region" evidence="1">
    <location>
        <begin position="890"/>
        <end position="917"/>
    </location>
</feature>
<feature type="region of interest" description="Disordered" evidence="2">
    <location>
        <begin position="399"/>
        <end position="485"/>
    </location>
</feature>
<feature type="region of interest" description="Disordered" evidence="2">
    <location>
        <begin position="847"/>
        <end position="887"/>
    </location>
</feature>
<feature type="region of interest" description="Disordered" evidence="2">
    <location>
        <begin position="241"/>
        <end position="301"/>
    </location>
</feature>
<evidence type="ECO:0000313" key="3">
    <source>
        <dbReference type="EMBL" id="KAG6379743.1"/>
    </source>
</evidence>
<evidence type="ECO:0000256" key="1">
    <source>
        <dbReference type="SAM" id="Coils"/>
    </source>
</evidence>
<feature type="region of interest" description="Disordered" evidence="2">
    <location>
        <begin position="94"/>
        <end position="229"/>
    </location>
</feature>
<dbReference type="EMBL" id="JAGFBS010000004">
    <property type="protein sequence ID" value="KAG6379743.1"/>
    <property type="molecule type" value="Genomic_DNA"/>
</dbReference>
<reference evidence="3" key="1">
    <citation type="submission" date="2021-03" db="EMBL/GenBank/DDBJ databases">
        <title>Evolutionary innovations through gain and loss of genes in the ectomycorrhizal Boletales.</title>
        <authorList>
            <person name="Wu G."/>
            <person name="Miyauchi S."/>
            <person name="Morin E."/>
            <person name="Yang Z.-L."/>
            <person name="Xu J."/>
            <person name="Martin F.M."/>
        </authorList>
    </citation>
    <scope>NUCLEOTIDE SEQUENCE</scope>
    <source>
        <strain evidence="3">BR01</strain>
    </source>
</reference>
<evidence type="ECO:0000313" key="4">
    <source>
        <dbReference type="Proteomes" id="UP000683000"/>
    </source>
</evidence>
<feature type="compositionally biased region" description="Pro residues" evidence="2">
    <location>
        <begin position="141"/>
        <end position="157"/>
    </location>
</feature>
<proteinExistence type="predicted"/>
<feature type="compositionally biased region" description="Polar residues" evidence="2">
    <location>
        <begin position="463"/>
        <end position="485"/>
    </location>
</feature>
<dbReference type="OrthoDB" id="2723779at2759"/>
<keyword evidence="4" id="KW-1185">Reference proteome</keyword>
<feature type="region of interest" description="Disordered" evidence="2">
    <location>
        <begin position="512"/>
        <end position="746"/>
    </location>
</feature>
<feature type="region of interest" description="Disordered" evidence="2">
    <location>
        <begin position="366"/>
        <end position="386"/>
    </location>
</feature>
<dbReference type="AlphaFoldDB" id="A0A8I3ADT4"/>
<dbReference type="InterPro" id="IPR052293">
    <property type="entry name" value="SRRP"/>
</dbReference>
<feature type="region of interest" description="Disordered" evidence="2">
    <location>
        <begin position="1"/>
        <end position="22"/>
    </location>
</feature>
<comment type="caution">
    <text evidence="3">The sequence shown here is derived from an EMBL/GenBank/DDBJ whole genome shotgun (WGS) entry which is preliminary data.</text>
</comment>
<dbReference type="PANTHER" id="PTHR12239:SF41">
    <property type="entry name" value="MEMBRANE ASSOCIATED PROTEIN, PUTATIVE-RELATED"/>
    <property type="match status" value="1"/>
</dbReference>
<gene>
    <name evidence="3" type="ORF">JVT61DRAFT_10278</name>
</gene>
<feature type="compositionally biased region" description="Pro residues" evidence="2">
    <location>
        <begin position="867"/>
        <end position="880"/>
    </location>
</feature>
<feature type="compositionally biased region" description="Low complexity" evidence="2">
    <location>
        <begin position="856"/>
        <end position="866"/>
    </location>
</feature>
<sequence>MATLVQNPSQPPSATLPPDLEPDDEWKQILKVNIEAGLRSMVDEAKQKFTDELAKGIIGAEQRERLSADHHATLKTIRQLAEEQFRIALERERQERRWASGEQLDRAWSESMMKEQQAILDRIERERKNKAFARSSLQSDPPQPPPPPPPPPLPPKPDVVAESSTSTPLPSKRVARTPTHTADPERDGSTYFSRPVSFERDELAASPDEVPSLRNTRKVRAGSTTSIGSWKAPSILDTEKSFLERSKPSPIYDEPESMPRTARTPTDPLDPTRKESIRRKPSMTARPIVQEFWKPSITPEEDAQMSRTFTLARRSSTASATSFKAPSILSATFADPLDVLLSSNNNNNNNIERERASIHSADQEWNSLDRARDRERERERSGYVHADDRSVHSINLSTISPSAPTYARTGDISRIHVPPPSASRPIVNKRSFTVDDAFPSSSPSAKNWNPASRSPYETRWEGSSRSPQNPEEPTRSWQSSQLRGRFSSQDMRHYFQQEGSYYGSRHVHTHHEDFEEDGSDDGFDNRSWRTRDYAERRIQDIEDGLRKREEAANKREEELARKAEELKREDEARKKRVDEQRREEEARRLEEEAKQRDDDEAERKEAELQRKEEEANRREREAVMKEEEAKRKEREAKKKERDARLKEEEAKRIEKEARRREEEVRKKEQEANSREMQARRKEEEARRKEEEVKIIEEEARRKEFEARRKQEEAMRKEEEAQRRAEEASRRAEETRRKEEELHRREEELKYREEDLTRREAEIRRREEDRLQVEFRKREEEIRRQRAEDKKKQEVWETWPQETFRPTPSPQTQTPNSAGPWPIPNRSERSASAAATLPFVAILPVVGHRLPRDRARPPSTQPSSTPKPTGPATPTPKPPTSSTPNPTFTEAEFHRRQAEQAQQREEQFRREQARLAMQEHDRQAKAGKTMSKEDVIKLFEAHRNQWDKIQTLGSLIWEDFPWPMFKRPKSPDDLTSPGITAYMLSSIHPQDRATKERIKDNIRRWHPDRFNSQLLPKVKENERDRVSEGAGTVARILNDLLRMHSQDTF</sequence>
<feature type="compositionally biased region" description="Basic and acidic residues" evidence="2">
    <location>
        <begin position="523"/>
        <end position="746"/>
    </location>
</feature>
<feature type="compositionally biased region" description="Basic and acidic residues" evidence="2">
    <location>
        <begin position="94"/>
        <end position="108"/>
    </location>
</feature>
<evidence type="ECO:0000256" key="2">
    <source>
        <dbReference type="SAM" id="MobiDB-lite"/>
    </source>
</evidence>
<organism evidence="3 4">
    <name type="scientific">Boletus reticuloceps</name>
    <dbReference type="NCBI Taxonomy" id="495285"/>
    <lineage>
        <taxon>Eukaryota</taxon>
        <taxon>Fungi</taxon>
        <taxon>Dikarya</taxon>
        <taxon>Basidiomycota</taxon>
        <taxon>Agaricomycotina</taxon>
        <taxon>Agaricomycetes</taxon>
        <taxon>Agaricomycetidae</taxon>
        <taxon>Boletales</taxon>
        <taxon>Boletineae</taxon>
        <taxon>Boletaceae</taxon>
        <taxon>Boletoideae</taxon>
        <taxon>Boletus</taxon>
    </lineage>
</organism>